<reference evidence="1 2" key="1">
    <citation type="submission" date="2012-07" db="EMBL/GenBank/DDBJ databases">
        <authorList>
            <person name="Durkin A.S."/>
            <person name="McCorrison J."/>
            <person name="Torralba M."/>
            <person name="Gillis M."/>
            <person name="Methe B."/>
            <person name="Sutton G."/>
            <person name="Nelson K.E."/>
        </authorList>
    </citation>
    <scope>NUCLEOTIDE SEQUENCE [LARGE SCALE GENOMIC DNA]</scope>
    <source>
        <strain evidence="1 2">SK1138</strain>
    </source>
</reference>
<comment type="caution">
    <text evidence="1">The sequence shown here is derived from an EMBL/GenBank/DDBJ whole genome shotgun (WGS) entry which is preliminary data.</text>
</comment>
<dbReference type="AlphaFoldDB" id="A0AAD2T9Z3"/>
<evidence type="ECO:0000313" key="2">
    <source>
        <dbReference type="Proteomes" id="UP000006614"/>
    </source>
</evidence>
<dbReference type="Proteomes" id="UP000006614">
    <property type="component" value="Unassembled WGS sequence"/>
</dbReference>
<gene>
    <name evidence="1" type="ORF">HMPREF1126_0439</name>
</gene>
<name>A0AAD2T9Z3_STRAP</name>
<dbReference type="EMBL" id="ALJO01000001">
    <property type="protein sequence ID" value="EJP27582.1"/>
    <property type="molecule type" value="Genomic_DNA"/>
</dbReference>
<sequence length="63" mass="7366">MDLFSINACFKFIVSSFRWKWKLKTGGAHEILYYLTSTTNSKLFHVFSFTHPFKRMGVGQNLS</sequence>
<proteinExistence type="predicted"/>
<protein>
    <submittedName>
        <fullName evidence="1">Uncharacterized protein</fullName>
    </submittedName>
</protein>
<organism evidence="1 2">
    <name type="scientific">Streptococcus anginosus SK1138</name>
    <dbReference type="NCBI Taxonomy" id="1161422"/>
    <lineage>
        <taxon>Bacteria</taxon>
        <taxon>Bacillati</taxon>
        <taxon>Bacillota</taxon>
        <taxon>Bacilli</taxon>
        <taxon>Lactobacillales</taxon>
        <taxon>Streptococcaceae</taxon>
        <taxon>Streptococcus</taxon>
        <taxon>Streptococcus anginosus group</taxon>
    </lineage>
</organism>
<evidence type="ECO:0000313" key="1">
    <source>
        <dbReference type="EMBL" id="EJP27582.1"/>
    </source>
</evidence>
<accession>A0AAD2T9Z3</accession>